<feature type="compositionally biased region" description="Polar residues" evidence="5">
    <location>
        <begin position="296"/>
        <end position="312"/>
    </location>
</feature>
<evidence type="ECO:0000256" key="6">
    <source>
        <dbReference type="SAM" id="Phobius"/>
    </source>
</evidence>
<keyword evidence="3 6" id="KW-0472">Membrane</keyword>
<keyword evidence="6" id="KW-1133">Transmembrane helix</keyword>
<dbReference type="AlphaFoldDB" id="A0A669C0T9"/>
<sequence>MQKRKALLVPEVWFVKMLCYFLHCSFGRMMSCCVVLFAFSLLYIIAVQGLQHVFVLHGKDLHLDVEKPVVLDKKTDFFWRFNTTNYVGKISYNKEIVLFDGYEGRADVFGHNYSLVLKNVQHNDSGDYTAVVTGGKEQRPAEYKVIVQDPVSPVNLTLTSSSSDSCNLTVTCTIVDLNISRTFRCDAHNCSLLEENLSTTDMCSSLIVYLQQDTVFCNHSNEVSWKKSTKVLKSQCDTKSGHIDANNTIVTVCVVVAIIIILVVGYIHHRTKQKNTRETIENTVYAVPEVIRTTPPVEQSPISDASPTSTYSFVRPHTGPNGSTEARSKALPESLYAQVEIHPRS</sequence>
<evidence type="ECO:0008006" key="9">
    <source>
        <dbReference type="Google" id="ProtNLM"/>
    </source>
</evidence>
<keyword evidence="2" id="KW-0732">Signal</keyword>
<dbReference type="Gene3D" id="2.60.40.10">
    <property type="entry name" value="Immunoglobulins"/>
    <property type="match status" value="1"/>
</dbReference>
<feature type="transmembrane region" description="Helical" evidence="6">
    <location>
        <begin position="248"/>
        <end position="267"/>
    </location>
</feature>
<reference evidence="8" key="1">
    <citation type="submission" date="2012-01" db="EMBL/GenBank/DDBJ databases">
        <title>The Genome Sequence of Oreochromis niloticus (Nile Tilapia).</title>
        <authorList>
            <consortium name="Broad Institute Genome Assembly Team"/>
            <consortium name="Broad Institute Sequencing Platform"/>
            <person name="Di Palma F."/>
            <person name="Johnson J."/>
            <person name="Lander E.S."/>
            <person name="Lindblad-Toh K."/>
        </authorList>
    </citation>
    <scope>NUCLEOTIDE SEQUENCE [LARGE SCALE GENOMIC DNA]</scope>
</reference>
<evidence type="ECO:0000313" key="7">
    <source>
        <dbReference type="Ensembl" id="ENSONIP00000041634.1"/>
    </source>
</evidence>
<dbReference type="SUPFAM" id="SSF48726">
    <property type="entry name" value="Immunoglobulin"/>
    <property type="match status" value="1"/>
</dbReference>
<dbReference type="InParanoid" id="A0A669C0T9"/>
<evidence type="ECO:0000256" key="1">
    <source>
        <dbReference type="ARBA" id="ARBA00004370"/>
    </source>
</evidence>
<feature type="region of interest" description="Disordered" evidence="5">
    <location>
        <begin position="296"/>
        <end position="333"/>
    </location>
</feature>
<evidence type="ECO:0000256" key="4">
    <source>
        <dbReference type="ARBA" id="ARBA00023180"/>
    </source>
</evidence>
<keyword evidence="6" id="KW-0812">Transmembrane</keyword>
<dbReference type="GeneTree" id="ENSGT01120000272145"/>
<evidence type="ECO:0000256" key="2">
    <source>
        <dbReference type="ARBA" id="ARBA00022729"/>
    </source>
</evidence>
<dbReference type="InterPro" id="IPR013783">
    <property type="entry name" value="Ig-like_fold"/>
</dbReference>
<accession>A0A669C0T9</accession>
<organism evidence="7 8">
    <name type="scientific">Oreochromis niloticus</name>
    <name type="common">Nile tilapia</name>
    <name type="synonym">Tilapia nilotica</name>
    <dbReference type="NCBI Taxonomy" id="8128"/>
    <lineage>
        <taxon>Eukaryota</taxon>
        <taxon>Metazoa</taxon>
        <taxon>Chordata</taxon>
        <taxon>Craniata</taxon>
        <taxon>Vertebrata</taxon>
        <taxon>Euteleostomi</taxon>
        <taxon>Actinopterygii</taxon>
        <taxon>Neopterygii</taxon>
        <taxon>Teleostei</taxon>
        <taxon>Neoteleostei</taxon>
        <taxon>Acanthomorphata</taxon>
        <taxon>Ovalentaria</taxon>
        <taxon>Cichlomorphae</taxon>
        <taxon>Cichliformes</taxon>
        <taxon>Cichlidae</taxon>
        <taxon>African cichlids</taxon>
        <taxon>Pseudocrenilabrinae</taxon>
        <taxon>Oreochromini</taxon>
        <taxon>Oreochromis</taxon>
    </lineage>
</organism>
<evidence type="ECO:0000256" key="3">
    <source>
        <dbReference type="ARBA" id="ARBA00023136"/>
    </source>
</evidence>
<evidence type="ECO:0000313" key="8">
    <source>
        <dbReference type="Proteomes" id="UP000005207"/>
    </source>
</evidence>
<dbReference type="Ensembl" id="ENSONIT00000061769.1">
    <property type="protein sequence ID" value="ENSONIP00000041634.1"/>
    <property type="gene ID" value="ENSONIG00000037856.1"/>
</dbReference>
<name>A0A669C0T9_ORENI</name>
<protein>
    <recommendedName>
        <fullName evidence="9">Immunoglobulin subtype domain-containing protein</fullName>
    </recommendedName>
</protein>
<dbReference type="GO" id="GO:0016020">
    <property type="term" value="C:membrane"/>
    <property type="evidence" value="ECO:0007669"/>
    <property type="project" value="UniProtKB-SubCell"/>
</dbReference>
<proteinExistence type="predicted"/>
<dbReference type="PANTHER" id="PTHR12080:SF80">
    <property type="entry name" value="IMMUNOGLOBULIN V-SET DOMAIN-CONTAINING PROTEIN"/>
    <property type="match status" value="1"/>
</dbReference>
<comment type="subcellular location">
    <subcellularLocation>
        <location evidence="1">Membrane</location>
    </subcellularLocation>
</comment>
<dbReference type="PANTHER" id="PTHR12080">
    <property type="entry name" value="SIGNALING LYMPHOCYTIC ACTIVATION MOLECULE"/>
    <property type="match status" value="1"/>
</dbReference>
<reference evidence="7" key="2">
    <citation type="submission" date="2025-08" db="UniProtKB">
        <authorList>
            <consortium name="Ensembl"/>
        </authorList>
    </citation>
    <scope>IDENTIFICATION</scope>
</reference>
<evidence type="ECO:0000256" key="5">
    <source>
        <dbReference type="SAM" id="MobiDB-lite"/>
    </source>
</evidence>
<dbReference type="InterPro" id="IPR015631">
    <property type="entry name" value="CD2/SLAM_rcpt"/>
</dbReference>
<dbReference type="InterPro" id="IPR036179">
    <property type="entry name" value="Ig-like_dom_sf"/>
</dbReference>
<keyword evidence="4" id="KW-0325">Glycoprotein</keyword>
<feature type="transmembrane region" description="Helical" evidence="6">
    <location>
        <begin position="20"/>
        <end position="46"/>
    </location>
</feature>
<keyword evidence="8" id="KW-1185">Reference proteome</keyword>
<reference evidence="7" key="3">
    <citation type="submission" date="2025-09" db="UniProtKB">
        <authorList>
            <consortium name="Ensembl"/>
        </authorList>
    </citation>
    <scope>IDENTIFICATION</scope>
</reference>
<dbReference type="Proteomes" id="UP000005207">
    <property type="component" value="Linkage group LG18"/>
</dbReference>
<gene>
    <name evidence="7" type="primary">LOC102077505</name>
</gene>